<keyword evidence="3" id="KW-0808">Transferase</keyword>
<evidence type="ECO:0000256" key="6">
    <source>
        <dbReference type="ARBA" id="ARBA00022840"/>
    </source>
</evidence>
<evidence type="ECO:0000256" key="1">
    <source>
        <dbReference type="ARBA" id="ARBA00000085"/>
    </source>
</evidence>
<dbReference type="PANTHER" id="PTHR43711:SF1">
    <property type="entry name" value="HISTIDINE KINASE 1"/>
    <property type="match status" value="1"/>
</dbReference>
<feature type="transmembrane region" description="Helical" evidence="8">
    <location>
        <begin position="6"/>
        <end position="25"/>
    </location>
</feature>
<keyword evidence="5 10" id="KW-0418">Kinase</keyword>
<keyword evidence="6" id="KW-0067">ATP-binding</keyword>
<evidence type="ECO:0000313" key="10">
    <source>
        <dbReference type="EMBL" id="SNZ03149.1"/>
    </source>
</evidence>
<evidence type="ECO:0000256" key="7">
    <source>
        <dbReference type="ARBA" id="ARBA00023012"/>
    </source>
</evidence>
<feature type="transmembrane region" description="Helical" evidence="8">
    <location>
        <begin position="64"/>
        <end position="88"/>
    </location>
</feature>
<protein>
    <recommendedName>
        <fullName evidence="2">histidine kinase</fullName>
        <ecNumber evidence="2">2.7.13.3</ecNumber>
    </recommendedName>
</protein>
<dbReference type="InterPro" id="IPR004358">
    <property type="entry name" value="Sig_transdc_His_kin-like_C"/>
</dbReference>
<dbReference type="Proteomes" id="UP000219356">
    <property type="component" value="Unassembled WGS sequence"/>
</dbReference>
<keyword evidence="7" id="KW-0902">Two-component regulatory system</keyword>
<dbReference type="Gene3D" id="3.30.565.10">
    <property type="entry name" value="Histidine kinase-like ATPase, C-terminal domain"/>
    <property type="match status" value="1"/>
</dbReference>
<dbReference type="PROSITE" id="PS50109">
    <property type="entry name" value="HIS_KIN"/>
    <property type="match status" value="1"/>
</dbReference>
<keyword evidence="8" id="KW-0812">Transmembrane</keyword>
<dbReference type="PRINTS" id="PR00344">
    <property type="entry name" value="BCTRLSENSOR"/>
</dbReference>
<dbReference type="PANTHER" id="PTHR43711">
    <property type="entry name" value="TWO-COMPONENT HISTIDINE KINASE"/>
    <property type="match status" value="1"/>
</dbReference>
<evidence type="ECO:0000256" key="8">
    <source>
        <dbReference type="SAM" id="Phobius"/>
    </source>
</evidence>
<keyword evidence="11" id="KW-1185">Reference proteome</keyword>
<dbReference type="InterPro" id="IPR036890">
    <property type="entry name" value="HATPase_C_sf"/>
</dbReference>
<dbReference type="Gene3D" id="1.10.287.130">
    <property type="match status" value="1"/>
</dbReference>
<dbReference type="RefSeq" id="WP_097038568.1">
    <property type="nucleotide sequence ID" value="NZ_OBEK01000001.1"/>
</dbReference>
<comment type="catalytic activity">
    <reaction evidence="1">
        <text>ATP + protein L-histidine = ADP + protein N-phospho-L-histidine.</text>
        <dbReference type="EC" id="2.7.13.3"/>
    </reaction>
</comment>
<name>A0A285N125_9BACI</name>
<feature type="transmembrane region" description="Helical" evidence="8">
    <location>
        <begin position="157"/>
        <end position="177"/>
    </location>
</feature>
<dbReference type="OrthoDB" id="2710763at2"/>
<dbReference type="Pfam" id="PF02518">
    <property type="entry name" value="HATPase_c"/>
    <property type="match status" value="1"/>
</dbReference>
<dbReference type="GO" id="GO:0000160">
    <property type="term" value="P:phosphorelay signal transduction system"/>
    <property type="evidence" value="ECO:0007669"/>
    <property type="project" value="UniProtKB-KW"/>
</dbReference>
<reference evidence="11" key="1">
    <citation type="submission" date="2017-09" db="EMBL/GenBank/DDBJ databases">
        <authorList>
            <person name="Varghese N."/>
            <person name="Submissions S."/>
        </authorList>
    </citation>
    <scope>NUCLEOTIDE SEQUENCE [LARGE SCALE GENOMIC DNA]</scope>
    <source>
        <strain evidence="11">CGMCC 1.8913</strain>
    </source>
</reference>
<feature type="transmembrane region" description="Helical" evidence="8">
    <location>
        <begin position="32"/>
        <end position="52"/>
    </location>
</feature>
<dbReference type="InterPro" id="IPR003594">
    <property type="entry name" value="HATPase_dom"/>
</dbReference>
<dbReference type="GO" id="GO:0005524">
    <property type="term" value="F:ATP binding"/>
    <property type="evidence" value="ECO:0007669"/>
    <property type="project" value="UniProtKB-KW"/>
</dbReference>
<dbReference type="SMART" id="SM00387">
    <property type="entry name" value="HATPase_c"/>
    <property type="match status" value="1"/>
</dbReference>
<dbReference type="InterPro" id="IPR050736">
    <property type="entry name" value="Sensor_HK_Regulatory"/>
</dbReference>
<evidence type="ECO:0000259" key="9">
    <source>
        <dbReference type="PROSITE" id="PS50109"/>
    </source>
</evidence>
<sequence length="486" mass="54870">MVTGILICAIGLLPLFLALSISKVYNETKLSVGMVISMILITIWQLDIGVLYLQDVLSEGLVLFLFKLFRIGPTFSLPIVLYVAYWIIKNQPSVIKKVNGLTKIKYALFTKKALIGFAIWSTIVYIISWTSLGIKGLVVTEESIASNHYLPDYGPLVWVYIFHMGIIVFFLFVVCVLSGRIRNSHFKNFLRGFSFNALFLILPGILNFLPLTGVLTSSIGVILFSVASMHIFVKFNVDLKSYNHELMEKQKKLDYTGQLTGSLIHEVKNTNVIIKSFSSMLEKSDALIERDKRTLEMIGKSSEHLEQLADNYRAYMKSSAMTFKTDDLAEIVQASIDFSAGMLQENNVKLEFINIYSPLNVYLNKANLQQVFINLIKNSVEAMPENRANKKITIRTEIDDKNIIIHFKDNGKGICPENWVSVFDPFISLGNKKRGMGLGLPFVKKMMIEHLGDIHIVESSSNGTHFKLEIPQEGMLRGGNYQKPPQ</sequence>
<keyword evidence="8" id="KW-0472">Membrane</keyword>
<dbReference type="EMBL" id="OBEK01000001">
    <property type="protein sequence ID" value="SNZ03149.1"/>
    <property type="molecule type" value="Genomic_DNA"/>
</dbReference>
<proteinExistence type="predicted"/>
<evidence type="ECO:0000256" key="3">
    <source>
        <dbReference type="ARBA" id="ARBA00022679"/>
    </source>
</evidence>
<dbReference type="AlphaFoldDB" id="A0A285N125"/>
<organism evidence="10 11">
    <name type="scientific">Terribacillus aidingensis</name>
    <dbReference type="NCBI Taxonomy" id="586416"/>
    <lineage>
        <taxon>Bacteria</taxon>
        <taxon>Bacillati</taxon>
        <taxon>Bacillota</taxon>
        <taxon>Bacilli</taxon>
        <taxon>Bacillales</taxon>
        <taxon>Bacillaceae</taxon>
        <taxon>Terribacillus</taxon>
    </lineage>
</organism>
<evidence type="ECO:0000256" key="5">
    <source>
        <dbReference type="ARBA" id="ARBA00022777"/>
    </source>
</evidence>
<dbReference type="InterPro" id="IPR005467">
    <property type="entry name" value="His_kinase_dom"/>
</dbReference>
<evidence type="ECO:0000313" key="11">
    <source>
        <dbReference type="Proteomes" id="UP000219356"/>
    </source>
</evidence>
<keyword evidence="4" id="KW-0547">Nucleotide-binding</keyword>
<keyword evidence="8" id="KW-1133">Transmembrane helix</keyword>
<feature type="transmembrane region" description="Helical" evidence="8">
    <location>
        <begin position="189"/>
        <end position="209"/>
    </location>
</feature>
<dbReference type="SUPFAM" id="SSF55874">
    <property type="entry name" value="ATPase domain of HSP90 chaperone/DNA topoisomerase II/histidine kinase"/>
    <property type="match status" value="1"/>
</dbReference>
<accession>A0A285N125</accession>
<gene>
    <name evidence="10" type="ORF">SAMN05421503_0290</name>
</gene>
<feature type="domain" description="Histidine kinase" evidence="9">
    <location>
        <begin position="262"/>
        <end position="474"/>
    </location>
</feature>
<evidence type="ECO:0000256" key="4">
    <source>
        <dbReference type="ARBA" id="ARBA00022741"/>
    </source>
</evidence>
<feature type="transmembrane region" description="Helical" evidence="8">
    <location>
        <begin position="113"/>
        <end position="137"/>
    </location>
</feature>
<dbReference type="GO" id="GO:0004673">
    <property type="term" value="F:protein histidine kinase activity"/>
    <property type="evidence" value="ECO:0007669"/>
    <property type="project" value="UniProtKB-EC"/>
</dbReference>
<evidence type="ECO:0000256" key="2">
    <source>
        <dbReference type="ARBA" id="ARBA00012438"/>
    </source>
</evidence>
<dbReference type="EC" id="2.7.13.3" evidence="2"/>